<dbReference type="RefSeq" id="WP_008827049.1">
    <property type="nucleotide sequence ID" value="NZ_AFNU02000010.1"/>
</dbReference>
<feature type="transmembrane region" description="Helical" evidence="8">
    <location>
        <begin position="336"/>
        <end position="356"/>
    </location>
</feature>
<dbReference type="NCBIfam" id="TIGR00912">
    <property type="entry name" value="2A0309"/>
    <property type="match status" value="1"/>
</dbReference>
<feature type="transmembrane region" description="Helical" evidence="8">
    <location>
        <begin position="12"/>
        <end position="30"/>
    </location>
</feature>
<accession>U2E9G3</accession>
<comment type="similarity">
    <text evidence="2">Belongs to the amino acid-polyamine-organocation (APC) superfamily. Spore germination protein (SGP) (TC 2.A.3.9) family.</text>
</comment>
<feature type="transmembrane region" description="Helical" evidence="8">
    <location>
        <begin position="80"/>
        <end position="97"/>
    </location>
</feature>
<feature type="transmembrane region" description="Helical" evidence="8">
    <location>
        <begin position="184"/>
        <end position="203"/>
    </location>
</feature>
<evidence type="ECO:0000256" key="1">
    <source>
        <dbReference type="ARBA" id="ARBA00004141"/>
    </source>
</evidence>
<dbReference type="InParanoid" id="U2E9G3"/>
<comment type="caution">
    <text evidence="9">The sequence shown here is derived from an EMBL/GenBank/DDBJ whole genome shotgun (WGS) entry which is preliminary data.</text>
</comment>
<dbReference type="eggNOG" id="COG0531">
    <property type="taxonomic scope" value="Bacteria"/>
</dbReference>
<keyword evidence="10" id="KW-1185">Reference proteome</keyword>
<evidence type="ECO:0000256" key="5">
    <source>
        <dbReference type="ARBA" id="ARBA00022692"/>
    </source>
</evidence>
<dbReference type="STRING" id="1033810.HLPCO_002403"/>
<dbReference type="Proteomes" id="UP000005707">
    <property type="component" value="Unassembled WGS sequence"/>
</dbReference>
<feature type="transmembrane region" description="Helical" evidence="8">
    <location>
        <begin position="304"/>
        <end position="324"/>
    </location>
</feature>
<evidence type="ECO:0000256" key="8">
    <source>
        <dbReference type="SAM" id="Phobius"/>
    </source>
</evidence>
<feature type="transmembrane region" description="Helical" evidence="8">
    <location>
        <begin position="109"/>
        <end position="130"/>
    </location>
</feature>
<dbReference type="PANTHER" id="PTHR34975">
    <property type="entry name" value="SPORE GERMINATION PROTEIN A2"/>
    <property type="match status" value="1"/>
</dbReference>
<keyword evidence="4" id="KW-0309">Germination</keyword>
<sequence>MKLQKITPYQLFALIFIFEIGSAILFGLGFDAKQDAWLAILLALVGGVVVLLIYIWLYYRYPTLTFVNYTTRNLGFLGKIISHGYILYFLYIAARVIRDLGELTTMYLLPATPLLVINLLGLLIVGYALYLGIEVIARASEITIGAVYAFFTFILIIIMFSDLVKIENLLPILDNGFMNVLKAAYPQIVTFPFGELIVFTMIFPHLNKKNKLLKTSLLSLLLVGLTLSFISALIYSVIGGSAMSCTFPFVCVVRLVNVAEFIQRFEGSAIIFLLAGGLAKITLFMYAALIGFQDIYKTNDYRPFLLPSLVLVLFLSIMIAGHLAQHLEIGLKIVTYYIHLPLQIGIPLIVLLISLIKRDKLKDEELDQQ</sequence>
<proteinExistence type="inferred from homology"/>
<dbReference type="Pfam" id="PF03845">
    <property type="entry name" value="Spore_permease"/>
    <property type="match status" value="1"/>
</dbReference>
<protein>
    <submittedName>
        <fullName evidence="9">Spore germination protein KB</fullName>
    </submittedName>
</protein>
<dbReference type="EMBL" id="AFNU02000010">
    <property type="protein sequence ID" value="ERJ11491.1"/>
    <property type="molecule type" value="Genomic_DNA"/>
</dbReference>
<keyword evidence="5 8" id="KW-0812">Transmembrane</keyword>
<evidence type="ECO:0000256" key="3">
    <source>
        <dbReference type="ARBA" id="ARBA00022448"/>
    </source>
</evidence>
<evidence type="ECO:0000256" key="2">
    <source>
        <dbReference type="ARBA" id="ARBA00007998"/>
    </source>
</evidence>
<feature type="transmembrane region" description="Helical" evidence="8">
    <location>
        <begin position="142"/>
        <end position="164"/>
    </location>
</feature>
<comment type="subcellular location">
    <subcellularLocation>
        <location evidence="1">Membrane</location>
        <topology evidence="1">Multi-pass membrane protein</topology>
    </subcellularLocation>
</comment>
<evidence type="ECO:0000256" key="6">
    <source>
        <dbReference type="ARBA" id="ARBA00022989"/>
    </source>
</evidence>
<dbReference type="PANTHER" id="PTHR34975:SF2">
    <property type="entry name" value="SPORE GERMINATION PROTEIN A2"/>
    <property type="match status" value="1"/>
</dbReference>
<evidence type="ECO:0000256" key="4">
    <source>
        <dbReference type="ARBA" id="ARBA00022544"/>
    </source>
</evidence>
<dbReference type="FunCoup" id="U2E9G3">
    <property type="interactions" value="10"/>
</dbReference>
<keyword evidence="7 8" id="KW-0472">Membrane</keyword>
<dbReference type="GO" id="GO:0009847">
    <property type="term" value="P:spore germination"/>
    <property type="evidence" value="ECO:0007669"/>
    <property type="project" value="InterPro"/>
</dbReference>
<evidence type="ECO:0000313" key="10">
    <source>
        <dbReference type="Proteomes" id="UP000005707"/>
    </source>
</evidence>
<dbReference type="AlphaFoldDB" id="U2E9G3"/>
<feature type="transmembrane region" description="Helical" evidence="8">
    <location>
        <begin position="36"/>
        <end position="59"/>
    </location>
</feature>
<dbReference type="OrthoDB" id="1891864at2"/>
<reference evidence="9 10" key="1">
    <citation type="journal article" date="2011" name="J. Bacteriol.">
        <title>Genome sequence of Haloplasma contractile, an unusual contractile bacterium from a deep-sea anoxic brine lake.</title>
        <authorList>
            <person name="Antunes A."/>
            <person name="Alam I."/>
            <person name="El Dorry H."/>
            <person name="Siam R."/>
            <person name="Robertson A."/>
            <person name="Bajic V.B."/>
            <person name="Stingl U."/>
        </authorList>
    </citation>
    <scope>NUCLEOTIDE SEQUENCE [LARGE SCALE GENOMIC DNA]</scope>
    <source>
        <strain evidence="9 10">SSD-17B</strain>
    </source>
</reference>
<keyword evidence="3" id="KW-0813">Transport</keyword>
<gene>
    <name evidence="9" type="ORF">HLPCO_002403</name>
</gene>
<feature type="transmembrane region" description="Helical" evidence="8">
    <location>
        <begin position="269"/>
        <end position="292"/>
    </location>
</feature>
<keyword evidence="6 8" id="KW-1133">Transmembrane helix</keyword>
<feature type="transmembrane region" description="Helical" evidence="8">
    <location>
        <begin position="215"/>
        <end position="238"/>
    </location>
</feature>
<dbReference type="GO" id="GO:0016020">
    <property type="term" value="C:membrane"/>
    <property type="evidence" value="ECO:0007669"/>
    <property type="project" value="UniProtKB-SubCell"/>
</dbReference>
<evidence type="ECO:0000313" key="9">
    <source>
        <dbReference type="EMBL" id="ERJ11491.1"/>
    </source>
</evidence>
<organism evidence="9 10">
    <name type="scientific">Haloplasma contractile SSD-17B</name>
    <dbReference type="NCBI Taxonomy" id="1033810"/>
    <lineage>
        <taxon>Bacteria</taxon>
        <taxon>Bacillati</taxon>
        <taxon>Mycoplasmatota</taxon>
        <taxon>Mollicutes</taxon>
        <taxon>Haloplasmatales</taxon>
        <taxon>Haloplasmataceae</taxon>
        <taxon>Haloplasma</taxon>
    </lineage>
</organism>
<reference evidence="9 10" key="2">
    <citation type="journal article" date="2013" name="PLoS ONE">
        <title>INDIGO - INtegrated Data Warehouse of MIcrobial GenOmes with Examples from the Red Sea Extremophiles.</title>
        <authorList>
            <person name="Alam I."/>
            <person name="Antunes A."/>
            <person name="Kamau A.A."/>
            <person name="Ba Alawi W."/>
            <person name="Kalkatawi M."/>
            <person name="Stingl U."/>
            <person name="Bajic V.B."/>
        </authorList>
    </citation>
    <scope>NUCLEOTIDE SEQUENCE [LARGE SCALE GENOMIC DNA]</scope>
    <source>
        <strain evidence="9 10">SSD-17B</strain>
    </source>
</reference>
<name>U2E9G3_9MOLU</name>
<dbReference type="InterPro" id="IPR004761">
    <property type="entry name" value="Spore_GerAB"/>
</dbReference>
<evidence type="ECO:0000256" key="7">
    <source>
        <dbReference type="ARBA" id="ARBA00023136"/>
    </source>
</evidence>